<dbReference type="HOGENOM" id="CLU_1052972_0_0_5"/>
<dbReference type="STRING" id="856793.MICA_2382"/>
<evidence type="ECO:0008006" key="3">
    <source>
        <dbReference type="Google" id="ProtNLM"/>
    </source>
</evidence>
<dbReference type="Proteomes" id="UP000009286">
    <property type="component" value="Chromosome"/>
</dbReference>
<proteinExistence type="predicted"/>
<sequence length="264" mass="29010">MKKHIIFWGLILGAVALLGLILLKSYGAQLDSERMNQGVDALFMATSMPADTPPAQWPDIIRQFVAAHVQIDPAKPLNDNSGAWVDTIGGMLMHAHKKSEIRPAVNPATAAQLMGLMLQRAGVEARIVELFRYAPGFPSVAMVETKDMASGQWVLHDPARDVYWANPQKRERAGLEAIVRDRAQNFMPCNMTTCDWALVSQTGVTPQDMMTYFVLGVAYDPVDPVMFVNNEQFSLTAPVTGVDGAALSFCQARANLCALRKVDY</sequence>
<dbReference type="KEGG" id="mai:MICA_2382"/>
<protein>
    <recommendedName>
        <fullName evidence="3">Transglutaminase-like domain-containing protein</fullName>
    </recommendedName>
</protein>
<dbReference type="OrthoDB" id="9818750at2"/>
<organism evidence="1 2">
    <name type="scientific">Micavibrio aeruginosavorus (strain ARL-13)</name>
    <dbReference type="NCBI Taxonomy" id="856793"/>
    <lineage>
        <taxon>Bacteria</taxon>
        <taxon>Pseudomonadati</taxon>
        <taxon>Bdellovibrionota</taxon>
        <taxon>Bdellovibrionia</taxon>
        <taxon>Bdellovibrionales</taxon>
        <taxon>Pseudobdellovibrionaceae</taxon>
        <taxon>Micavibrio</taxon>
    </lineage>
</organism>
<keyword evidence="2" id="KW-1185">Reference proteome</keyword>
<name>G2KMJ1_MICAA</name>
<dbReference type="RefSeq" id="WP_014103907.1">
    <property type="nucleotide sequence ID" value="NC_016026.1"/>
</dbReference>
<gene>
    <name evidence="1" type="ordered locus">MICA_2382</name>
</gene>
<accession>G2KMJ1</accession>
<dbReference type="EMBL" id="CP002382">
    <property type="protein sequence ID" value="AEP10684.1"/>
    <property type="molecule type" value="Genomic_DNA"/>
</dbReference>
<evidence type="ECO:0000313" key="2">
    <source>
        <dbReference type="Proteomes" id="UP000009286"/>
    </source>
</evidence>
<dbReference type="AlphaFoldDB" id="G2KMJ1"/>
<evidence type="ECO:0000313" key="1">
    <source>
        <dbReference type="EMBL" id="AEP10684.1"/>
    </source>
</evidence>
<reference evidence="1 2" key="1">
    <citation type="journal article" date="2011" name="BMC Genomics">
        <title>Genomic insights into an obligate epibiotic bacterial predator: Micavibrio aeruginosavorus ARL-13.</title>
        <authorList>
            <person name="Wang Z."/>
            <person name="Kadouri D."/>
            <person name="Wu M."/>
        </authorList>
    </citation>
    <scope>NUCLEOTIDE SEQUENCE [LARGE SCALE GENOMIC DNA]</scope>
    <source>
        <strain evidence="1 2">ARL-13</strain>
    </source>
</reference>